<dbReference type="EMBL" id="JAZHXI010000005">
    <property type="protein sequence ID" value="KAL2071514.1"/>
    <property type="molecule type" value="Genomic_DNA"/>
</dbReference>
<protein>
    <submittedName>
        <fullName evidence="1">Uncharacterized protein</fullName>
    </submittedName>
</protein>
<evidence type="ECO:0000313" key="1">
    <source>
        <dbReference type="EMBL" id="KAL2071514.1"/>
    </source>
</evidence>
<sequence length="869" mass="92331">MLDAAMLSWPHQHDLLNFSQFDIGTSDMQLSICTLSIVLLAVLLQDHSCLSFAPDTSSLLHYSFPPGITKSRSVTDSRPSTNLTVSRLSARGNAECPEIFGIEPMGCMACGGENLANLGHCLGFNLGGIQCQCTISSVSANPPIMATVTATQVDVTVVGTYVLETLTSYSNLRQSFTTTLVVTETGTGAVKTAAAVIMAGGAAWFLAGFAGDAGVGEKILEPPKDGDRNPDDKTCPSPRQSCSSCGAIGQICAVGTSAGCVCDESTADCPSGADKPKCSDVNCAPDANNKCTKDHPGCDCEPKEECPGDVDDVIMCHNCGGEINGCCKGDPKDNYRFKDCPCLPSTPKITMTCDYVPYRNPENPQPEIDELRAMWAAVKDWSDNSTYTKDPNNDVPDAECQKAGWAAPQRDLDGSPSIDSSATAWCTEMDGKTVTKQPTGTDTLFKITISKDECMEALNAAMISCDPNSGVTHGASLTGSCIKYKITLGPDTNPQSPPWNPATAVAPQCDLNMMSGIHYSFFEGIYPAFCSLLDASDRSQPFSHELTNVDFKTPSKRSLGARTPPADANHGASEGVKFQFRWSGGTGDCRKGCKEAFSDIVKLKCGSSGSGSNGMTSEASLNVGCGTYAYTIEKPPVEPPLKDTTCNGTSQGYYVSYSSISANSVDFCSKISALGNVEGGVIHTETYNDKTPDKVEFIAAFSGNANSLSAQVNIDDCNGAMKNLIDNCDVPLNGNNARNYKNGGSFSLNSAVYSIRPTKHRRPSRPNNAESSCWMWYKGLWNTFDVEGYGFADADSGGKLLHHIRSCGAVTEWKFKYYESGISGSSNWKGYEWKASGRLPIGQQMWACIGKAIESASDGGTGSGGCSGQ</sequence>
<keyword evidence="2" id="KW-1185">Reference proteome</keyword>
<dbReference type="Pfam" id="PF18647">
    <property type="entry name" value="Fungal_lectin_2"/>
    <property type="match status" value="1"/>
</dbReference>
<name>A0ABR4CNE7_9HELO</name>
<gene>
    <name evidence="1" type="ORF">VTL71DRAFT_12749</name>
</gene>
<accession>A0ABR4CNE7</accession>
<comment type="caution">
    <text evidence="1">The sequence shown here is derived from an EMBL/GenBank/DDBJ whole genome shotgun (WGS) entry which is preliminary data.</text>
</comment>
<proteinExistence type="predicted"/>
<dbReference type="Proteomes" id="UP001595075">
    <property type="component" value="Unassembled WGS sequence"/>
</dbReference>
<reference evidence="1 2" key="1">
    <citation type="journal article" date="2024" name="Commun. Biol.">
        <title>Comparative genomic analysis of thermophilic fungi reveals convergent evolutionary adaptations and gene losses.</title>
        <authorList>
            <person name="Steindorff A.S."/>
            <person name="Aguilar-Pontes M.V."/>
            <person name="Robinson A.J."/>
            <person name="Andreopoulos B."/>
            <person name="LaButti K."/>
            <person name="Kuo A."/>
            <person name="Mondo S."/>
            <person name="Riley R."/>
            <person name="Otillar R."/>
            <person name="Haridas S."/>
            <person name="Lipzen A."/>
            <person name="Grimwood J."/>
            <person name="Schmutz J."/>
            <person name="Clum A."/>
            <person name="Reid I.D."/>
            <person name="Moisan M.C."/>
            <person name="Butler G."/>
            <person name="Nguyen T.T.M."/>
            <person name="Dewar K."/>
            <person name="Conant G."/>
            <person name="Drula E."/>
            <person name="Henrissat B."/>
            <person name="Hansel C."/>
            <person name="Singer S."/>
            <person name="Hutchinson M.I."/>
            <person name="de Vries R.P."/>
            <person name="Natvig D.O."/>
            <person name="Powell A.J."/>
            <person name="Tsang A."/>
            <person name="Grigoriev I.V."/>
        </authorList>
    </citation>
    <scope>NUCLEOTIDE SEQUENCE [LARGE SCALE GENOMIC DNA]</scope>
    <source>
        <strain evidence="1 2">CBS 494.80</strain>
    </source>
</reference>
<evidence type="ECO:0000313" key="2">
    <source>
        <dbReference type="Proteomes" id="UP001595075"/>
    </source>
</evidence>
<organism evidence="1 2">
    <name type="scientific">Oculimacula yallundae</name>
    <dbReference type="NCBI Taxonomy" id="86028"/>
    <lineage>
        <taxon>Eukaryota</taxon>
        <taxon>Fungi</taxon>
        <taxon>Dikarya</taxon>
        <taxon>Ascomycota</taxon>
        <taxon>Pezizomycotina</taxon>
        <taxon>Leotiomycetes</taxon>
        <taxon>Helotiales</taxon>
        <taxon>Ploettnerulaceae</taxon>
        <taxon>Oculimacula</taxon>
    </lineage>
</organism>